<feature type="region of interest" description="Disordered" evidence="1">
    <location>
        <begin position="74"/>
        <end position="93"/>
    </location>
</feature>
<accession>A0A1W2BND2</accession>
<organism evidence="2 3">
    <name type="scientific">Pedobacter nyackensis</name>
    <dbReference type="NCBI Taxonomy" id="475255"/>
    <lineage>
        <taxon>Bacteria</taxon>
        <taxon>Pseudomonadati</taxon>
        <taxon>Bacteroidota</taxon>
        <taxon>Sphingobacteriia</taxon>
        <taxon>Sphingobacteriales</taxon>
        <taxon>Sphingobacteriaceae</taxon>
        <taxon>Pedobacter</taxon>
    </lineage>
</organism>
<evidence type="ECO:0000313" key="3">
    <source>
        <dbReference type="Proteomes" id="UP000192678"/>
    </source>
</evidence>
<name>A0A1W2BND2_9SPHI</name>
<dbReference type="RefSeq" id="WP_084288589.1">
    <property type="nucleotide sequence ID" value="NZ_FWYB01000002.1"/>
</dbReference>
<dbReference type="Proteomes" id="UP000192678">
    <property type="component" value="Unassembled WGS sequence"/>
</dbReference>
<evidence type="ECO:0000313" key="2">
    <source>
        <dbReference type="EMBL" id="SMC74008.1"/>
    </source>
</evidence>
<gene>
    <name evidence="2" type="ORF">SAMN04488101_102617</name>
</gene>
<sequence>MQEPFDITIGTTDYAVFPEGNDTYVIFKDGKEYVHIQKDTEEQWLKLDDETALPLFEANEEINAIGRAIIAYVPEEEEEEEDEEEDSDEFLLN</sequence>
<dbReference type="EMBL" id="FWYB01000002">
    <property type="protein sequence ID" value="SMC74008.1"/>
    <property type="molecule type" value="Genomic_DNA"/>
</dbReference>
<dbReference type="AlphaFoldDB" id="A0A1W2BND2"/>
<protein>
    <submittedName>
        <fullName evidence="2">Uncharacterized protein</fullName>
    </submittedName>
</protein>
<dbReference type="OrthoDB" id="710963at2"/>
<proteinExistence type="predicted"/>
<reference evidence="2 3" key="1">
    <citation type="submission" date="2017-04" db="EMBL/GenBank/DDBJ databases">
        <authorList>
            <person name="Afonso C.L."/>
            <person name="Miller P.J."/>
            <person name="Scott M.A."/>
            <person name="Spackman E."/>
            <person name="Goraichik I."/>
            <person name="Dimitrov K.M."/>
            <person name="Suarez D.L."/>
            <person name="Swayne D.E."/>
        </authorList>
    </citation>
    <scope>NUCLEOTIDE SEQUENCE [LARGE SCALE GENOMIC DNA]</scope>
    <source>
        <strain evidence="2 3">DSM 19625</strain>
    </source>
</reference>
<evidence type="ECO:0000256" key="1">
    <source>
        <dbReference type="SAM" id="MobiDB-lite"/>
    </source>
</evidence>
<keyword evidence="3" id="KW-1185">Reference proteome</keyword>